<reference evidence="2" key="2">
    <citation type="journal article" date="2015" name="Fish Shellfish Immunol.">
        <title>Early steps in the European eel (Anguilla anguilla)-Vibrio vulnificus interaction in the gills: Role of the RtxA13 toxin.</title>
        <authorList>
            <person name="Callol A."/>
            <person name="Pajuelo D."/>
            <person name="Ebbesson L."/>
            <person name="Teles M."/>
            <person name="MacKenzie S."/>
            <person name="Amaro C."/>
        </authorList>
    </citation>
    <scope>NUCLEOTIDE SEQUENCE</scope>
</reference>
<protein>
    <submittedName>
        <fullName evidence="2">Uncharacterized protein</fullName>
    </submittedName>
</protein>
<dbReference type="EMBL" id="GBXM01020930">
    <property type="protein sequence ID" value="JAH87647.1"/>
    <property type="molecule type" value="Transcribed_RNA"/>
</dbReference>
<sequence length="51" mass="6009">MLSKCLQKQCFVTLMCIIFMVYIFVFVFPFLAFCVVIIIIKLFFSNNSQLC</sequence>
<reference evidence="2" key="1">
    <citation type="submission" date="2014-11" db="EMBL/GenBank/DDBJ databases">
        <authorList>
            <person name="Amaro Gonzalez C."/>
        </authorList>
    </citation>
    <scope>NUCLEOTIDE SEQUENCE</scope>
</reference>
<organism evidence="2">
    <name type="scientific">Anguilla anguilla</name>
    <name type="common">European freshwater eel</name>
    <name type="synonym">Muraena anguilla</name>
    <dbReference type="NCBI Taxonomy" id="7936"/>
    <lineage>
        <taxon>Eukaryota</taxon>
        <taxon>Metazoa</taxon>
        <taxon>Chordata</taxon>
        <taxon>Craniata</taxon>
        <taxon>Vertebrata</taxon>
        <taxon>Euteleostomi</taxon>
        <taxon>Actinopterygii</taxon>
        <taxon>Neopterygii</taxon>
        <taxon>Teleostei</taxon>
        <taxon>Anguilliformes</taxon>
        <taxon>Anguillidae</taxon>
        <taxon>Anguilla</taxon>
    </lineage>
</organism>
<keyword evidence="1" id="KW-0812">Transmembrane</keyword>
<name>A0A0E9WBA6_ANGAN</name>
<evidence type="ECO:0000313" key="2">
    <source>
        <dbReference type="EMBL" id="JAH87647.1"/>
    </source>
</evidence>
<evidence type="ECO:0000256" key="1">
    <source>
        <dbReference type="SAM" id="Phobius"/>
    </source>
</evidence>
<feature type="transmembrane region" description="Helical" evidence="1">
    <location>
        <begin position="12"/>
        <end position="40"/>
    </location>
</feature>
<dbReference type="AlphaFoldDB" id="A0A0E9WBA6"/>
<keyword evidence="1" id="KW-1133">Transmembrane helix</keyword>
<accession>A0A0E9WBA6</accession>
<proteinExistence type="predicted"/>
<keyword evidence="1" id="KW-0472">Membrane</keyword>